<protein>
    <submittedName>
        <fullName evidence="1">Uncharacterized protein</fullName>
    </submittedName>
</protein>
<comment type="caution">
    <text evidence="1">The sequence shown here is derived from an EMBL/GenBank/DDBJ whole genome shotgun (WGS) entry which is preliminary data.</text>
</comment>
<accession>A0A327NN69</accession>
<name>A0A327NN69_9BACT</name>
<gene>
    <name evidence="1" type="ORF">HMF3257_25250</name>
</gene>
<evidence type="ECO:0000313" key="1">
    <source>
        <dbReference type="EMBL" id="RAI76647.1"/>
    </source>
</evidence>
<reference evidence="1 2" key="1">
    <citation type="submission" date="2018-06" db="EMBL/GenBank/DDBJ databases">
        <title>Spirosoma sp. HMF3257 Genome sequencing and assembly.</title>
        <authorList>
            <person name="Kang H."/>
            <person name="Cha I."/>
            <person name="Kim H."/>
            <person name="Kang J."/>
            <person name="Joh K."/>
        </authorList>
    </citation>
    <scope>NUCLEOTIDE SEQUENCE [LARGE SCALE GENOMIC DNA]</scope>
    <source>
        <strain evidence="1 2">HMF3257</strain>
    </source>
</reference>
<dbReference type="AlphaFoldDB" id="A0A327NN69"/>
<dbReference type="Proteomes" id="UP000249016">
    <property type="component" value="Unassembled WGS sequence"/>
</dbReference>
<keyword evidence="2" id="KW-1185">Reference proteome</keyword>
<proteinExistence type="predicted"/>
<evidence type="ECO:0000313" key="2">
    <source>
        <dbReference type="Proteomes" id="UP000249016"/>
    </source>
</evidence>
<organism evidence="1 2">
    <name type="scientific">Spirosoma telluris</name>
    <dbReference type="NCBI Taxonomy" id="2183553"/>
    <lineage>
        <taxon>Bacteria</taxon>
        <taxon>Pseudomonadati</taxon>
        <taxon>Bacteroidota</taxon>
        <taxon>Cytophagia</taxon>
        <taxon>Cytophagales</taxon>
        <taxon>Cytophagaceae</taxon>
        <taxon>Spirosoma</taxon>
    </lineage>
</organism>
<dbReference type="EMBL" id="QLII01000001">
    <property type="protein sequence ID" value="RAI76647.1"/>
    <property type="molecule type" value="Genomic_DNA"/>
</dbReference>
<sequence length="99" mass="11610">MDRIRIERAVIANTTKPEKNKIKRPKKMVELKLLEVIQQTFPDQSFTFDQLRQKSTKGYEVLRDELYGLIETDKKVIHQFDPSTETLTFRLTADANPTN</sequence>